<dbReference type="STRING" id="1126833.VN24_16965"/>
<dbReference type="Proteomes" id="UP000032633">
    <property type="component" value="Chromosome"/>
</dbReference>
<dbReference type="InterPro" id="IPR017871">
    <property type="entry name" value="ABC_transporter-like_CS"/>
</dbReference>
<dbReference type="InterPro" id="IPR003593">
    <property type="entry name" value="AAA+_ATPase"/>
</dbReference>
<evidence type="ECO:0000259" key="8">
    <source>
        <dbReference type="PROSITE" id="PS50893"/>
    </source>
</evidence>
<keyword evidence="3" id="KW-0813">Transport</keyword>
<dbReference type="InterPro" id="IPR050388">
    <property type="entry name" value="ABC_Ni/Peptide_Import"/>
</dbReference>
<sequence>MTDVTDVTDVTDAAATETETPLLDIRNLQLELQRTRGADVAVLDRVSLTVGRGETVGIVGESGCGKSVLSLSVLGLLPSAMRISGGEIWYEGRHPLHRMTDRDIRAFRGNEIAMIFQDPMSSLNNGLTVGYQVTEALRLHLRYSRREAKEHAVRLFRKVGLPRPESLLHEYPHQLSGGMRQRVMIAIAIACNPGLLIADEPTTALDVTIQAQILDLMRQIREEDGTSILLISHDFGVIADMCDRILVMYAGQIVEEGTARDLFDRPLHPYTIGLLQSIPTPAKKNRPLHSIEGTVPALHERGTGCHFASRCAHATERCRTEQPELVFDRDGHAARCFLVAAEGGNRHAAV</sequence>
<dbReference type="GO" id="GO:0016887">
    <property type="term" value="F:ATP hydrolysis activity"/>
    <property type="evidence" value="ECO:0007669"/>
    <property type="project" value="InterPro"/>
</dbReference>
<dbReference type="PROSITE" id="PS50893">
    <property type="entry name" value="ABC_TRANSPORTER_2"/>
    <property type="match status" value="1"/>
</dbReference>
<evidence type="ECO:0000256" key="6">
    <source>
        <dbReference type="ARBA" id="ARBA00022840"/>
    </source>
</evidence>
<reference evidence="9 10" key="1">
    <citation type="journal article" date="2015" name="J. Biotechnol.">
        <title>Complete genome sequence of Paenibacillus beijingensis 7188(T) (=DSM 24997(T)), a novel rhizobacterium from jujube garden soil.</title>
        <authorList>
            <person name="Kwak Y."/>
            <person name="Shin J.H."/>
        </authorList>
    </citation>
    <scope>NUCLEOTIDE SEQUENCE [LARGE SCALE GENOMIC DNA]</scope>
    <source>
        <strain evidence="9 10">DSM 24997</strain>
    </source>
</reference>
<dbReference type="KEGG" id="pbj:VN24_16965"/>
<keyword evidence="4" id="KW-1003">Cell membrane</keyword>
<dbReference type="OrthoDB" id="9802264at2"/>
<dbReference type="Pfam" id="PF08352">
    <property type="entry name" value="oligo_HPY"/>
    <property type="match status" value="1"/>
</dbReference>
<dbReference type="HOGENOM" id="CLU_000604_1_23_9"/>
<evidence type="ECO:0000256" key="5">
    <source>
        <dbReference type="ARBA" id="ARBA00022741"/>
    </source>
</evidence>
<evidence type="ECO:0000256" key="2">
    <source>
        <dbReference type="ARBA" id="ARBA00005417"/>
    </source>
</evidence>
<dbReference type="RefSeq" id="WP_045671361.1">
    <property type="nucleotide sequence ID" value="NZ_CP011058.1"/>
</dbReference>
<keyword evidence="7" id="KW-0472">Membrane</keyword>
<dbReference type="InterPro" id="IPR003439">
    <property type="entry name" value="ABC_transporter-like_ATP-bd"/>
</dbReference>
<name>A0A0D5NLX1_9BACL</name>
<dbReference type="PROSITE" id="PS00211">
    <property type="entry name" value="ABC_TRANSPORTER_1"/>
    <property type="match status" value="1"/>
</dbReference>
<comment type="similarity">
    <text evidence="2">Belongs to the ABC transporter superfamily.</text>
</comment>
<dbReference type="PANTHER" id="PTHR43297">
    <property type="entry name" value="OLIGOPEPTIDE TRANSPORT ATP-BINDING PROTEIN APPD"/>
    <property type="match status" value="1"/>
</dbReference>
<dbReference type="EMBL" id="CP011058">
    <property type="protein sequence ID" value="AJY75933.1"/>
    <property type="molecule type" value="Genomic_DNA"/>
</dbReference>
<dbReference type="GO" id="GO:0005524">
    <property type="term" value="F:ATP binding"/>
    <property type="evidence" value="ECO:0007669"/>
    <property type="project" value="UniProtKB-KW"/>
</dbReference>
<dbReference type="CDD" id="cd03257">
    <property type="entry name" value="ABC_NikE_OppD_transporters"/>
    <property type="match status" value="1"/>
</dbReference>
<dbReference type="SMART" id="SM00382">
    <property type="entry name" value="AAA"/>
    <property type="match status" value="1"/>
</dbReference>
<evidence type="ECO:0000313" key="10">
    <source>
        <dbReference type="Proteomes" id="UP000032633"/>
    </source>
</evidence>
<protein>
    <submittedName>
        <fullName evidence="9">Peptide ABC transporter ATP-binding protein</fullName>
    </submittedName>
</protein>
<comment type="subcellular location">
    <subcellularLocation>
        <location evidence="1">Cell membrane</location>
        <topology evidence="1">Peripheral membrane protein</topology>
    </subcellularLocation>
</comment>
<keyword evidence="6 9" id="KW-0067">ATP-binding</keyword>
<evidence type="ECO:0000256" key="7">
    <source>
        <dbReference type="ARBA" id="ARBA00023136"/>
    </source>
</evidence>
<dbReference type="Pfam" id="PF00005">
    <property type="entry name" value="ABC_tran"/>
    <property type="match status" value="1"/>
</dbReference>
<evidence type="ECO:0000256" key="3">
    <source>
        <dbReference type="ARBA" id="ARBA00022448"/>
    </source>
</evidence>
<dbReference type="GO" id="GO:0015833">
    <property type="term" value="P:peptide transport"/>
    <property type="evidence" value="ECO:0007669"/>
    <property type="project" value="InterPro"/>
</dbReference>
<dbReference type="SUPFAM" id="SSF52540">
    <property type="entry name" value="P-loop containing nucleoside triphosphate hydrolases"/>
    <property type="match status" value="1"/>
</dbReference>
<dbReference type="Gene3D" id="3.40.50.300">
    <property type="entry name" value="P-loop containing nucleotide triphosphate hydrolases"/>
    <property type="match status" value="1"/>
</dbReference>
<gene>
    <name evidence="9" type="ORF">VN24_16965</name>
</gene>
<dbReference type="InterPro" id="IPR013563">
    <property type="entry name" value="Oligopep_ABC_C"/>
</dbReference>
<evidence type="ECO:0000256" key="1">
    <source>
        <dbReference type="ARBA" id="ARBA00004202"/>
    </source>
</evidence>
<proteinExistence type="inferred from homology"/>
<accession>A0A0D5NLX1</accession>
<dbReference type="GO" id="GO:0005886">
    <property type="term" value="C:plasma membrane"/>
    <property type="evidence" value="ECO:0007669"/>
    <property type="project" value="UniProtKB-SubCell"/>
</dbReference>
<evidence type="ECO:0000313" key="9">
    <source>
        <dbReference type="EMBL" id="AJY75933.1"/>
    </source>
</evidence>
<dbReference type="InterPro" id="IPR027417">
    <property type="entry name" value="P-loop_NTPase"/>
</dbReference>
<dbReference type="PANTHER" id="PTHR43297:SF2">
    <property type="entry name" value="DIPEPTIDE TRANSPORT ATP-BINDING PROTEIN DPPD"/>
    <property type="match status" value="1"/>
</dbReference>
<organism evidence="9 10">
    <name type="scientific">Paenibacillus beijingensis</name>
    <dbReference type="NCBI Taxonomy" id="1126833"/>
    <lineage>
        <taxon>Bacteria</taxon>
        <taxon>Bacillati</taxon>
        <taxon>Bacillota</taxon>
        <taxon>Bacilli</taxon>
        <taxon>Bacillales</taxon>
        <taxon>Paenibacillaceae</taxon>
        <taxon>Paenibacillus</taxon>
    </lineage>
</organism>
<dbReference type="FunFam" id="3.40.50.300:FF:000016">
    <property type="entry name" value="Oligopeptide ABC transporter ATP-binding component"/>
    <property type="match status" value="1"/>
</dbReference>
<evidence type="ECO:0000256" key="4">
    <source>
        <dbReference type="ARBA" id="ARBA00022475"/>
    </source>
</evidence>
<keyword evidence="5" id="KW-0547">Nucleotide-binding</keyword>
<keyword evidence="10" id="KW-1185">Reference proteome</keyword>
<dbReference type="NCBIfam" id="TIGR01727">
    <property type="entry name" value="oligo_HPY"/>
    <property type="match status" value="1"/>
</dbReference>
<dbReference type="PATRIC" id="fig|1126833.4.peg.3719"/>
<dbReference type="AlphaFoldDB" id="A0A0D5NLX1"/>
<feature type="domain" description="ABC transporter" evidence="8">
    <location>
        <begin position="23"/>
        <end position="275"/>
    </location>
</feature>
<reference evidence="10" key="2">
    <citation type="submission" date="2015-03" db="EMBL/GenBank/DDBJ databases">
        <title>Genome sequence of Paenibacillus beijingensis strain DSM 24997T.</title>
        <authorList>
            <person name="Kwak Y."/>
            <person name="Shin J.-H."/>
        </authorList>
    </citation>
    <scope>NUCLEOTIDE SEQUENCE [LARGE SCALE GENOMIC DNA]</scope>
    <source>
        <strain evidence="10">DSM 24997</strain>
    </source>
</reference>